<accession>A0ABV6ZTS7</accession>
<reference evidence="9" key="1">
    <citation type="journal article" date="2019" name="Int. J. Syst. Evol. Microbiol.">
        <title>The Global Catalogue of Microorganisms (GCM) 10K type strain sequencing project: providing services to taxonomists for standard genome sequencing and annotation.</title>
        <authorList>
            <consortium name="The Broad Institute Genomics Platform"/>
            <consortium name="The Broad Institute Genome Sequencing Center for Infectious Disease"/>
            <person name="Wu L."/>
            <person name="Ma J."/>
        </authorList>
    </citation>
    <scope>NUCLEOTIDE SEQUENCE [LARGE SCALE GENOMIC DNA]</scope>
    <source>
        <strain evidence="9">KCTC 52487</strain>
    </source>
</reference>
<dbReference type="RefSeq" id="WP_343163450.1">
    <property type="nucleotide sequence ID" value="NZ_JBHRSV010000001.1"/>
</dbReference>
<keyword evidence="2 6" id="KW-0812">Transmembrane</keyword>
<dbReference type="EMBL" id="JBHRSV010000001">
    <property type="protein sequence ID" value="MFC2924845.1"/>
    <property type="molecule type" value="Genomic_DNA"/>
</dbReference>
<gene>
    <name evidence="8" type="ORF">ACFOOR_01860</name>
</gene>
<dbReference type="Proteomes" id="UP001595379">
    <property type="component" value="Unassembled WGS sequence"/>
</dbReference>
<sequence>MPFLLAGLLLLVLAYFGLKAFARMRPNEAKKWSRAVLGAGAIAVGGVMTLRGLAVLGIPVIGFGMGLIGVAFGLRPKPGGNRGEPGGNAPTSSGAMTRREALEILGLEDGAGEEDIRAAYRAQMKRNHPDMGGSPALARRIQEARDILLRS</sequence>
<keyword evidence="4 6" id="KW-0472">Membrane</keyword>
<dbReference type="PANTHER" id="PTHR12763:SF28">
    <property type="entry name" value="GEO10507P1-RELATED"/>
    <property type="match status" value="1"/>
</dbReference>
<dbReference type="PROSITE" id="PS50076">
    <property type="entry name" value="DNAJ_2"/>
    <property type="match status" value="1"/>
</dbReference>
<comment type="caution">
    <text evidence="8">The sequence shown here is derived from an EMBL/GenBank/DDBJ whole genome shotgun (WGS) entry which is preliminary data.</text>
</comment>
<evidence type="ECO:0000256" key="4">
    <source>
        <dbReference type="ARBA" id="ARBA00023136"/>
    </source>
</evidence>
<name>A0ABV6ZTS7_9PROT</name>
<dbReference type="SMART" id="SM00271">
    <property type="entry name" value="DnaJ"/>
    <property type="match status" value="1"/>
</dbReference>
<evidence type="ECO:0000256" key="2">
    <source>
        <dbReference type="ARBA" id="ARBA00022692"/>
    </source>
</evidence>
<dbReference type="PANTHER" id="PTHR12763">
    <property type="match status" value="1"/>
</dbReference>
<comment type="similarity">
    <text evidence="5">Belongs to the TIM14 family.</text>
</comment>
<evidence type="ECO:0000256" key="5">
    <source>
        <dbReference type="ARBA" id="ARBA00038105"/>
    </source>
</evidence>
<dbReference type="CDD" id="cd06257">
    <property type="entry name" value="DnaJ"/>
    <property type="match status" value="1"/>
</dbReference>
<evidence type="ECO:0000256" key="1">
    <source>
        <dbReference type="ARBA" id="ARBA00004167"/>
    </source>
</evidence>
<proteinExistence type="inferred from homology"/>
<evidence type="ECO:0000313" key="8">
    <source>
        <dbReference type="EMBL" id="MFC2924845.1"/>
    </source>
</evidence>
<comment type="subcellular location">
    <subcellularLocation>
        <location evidence="1">Membrane</location>
        <topology evidence="1">Single-pass membrane protein</topology>
    </subcellularLocation>
</comment>
<dbReference type="SUPFAM" id="SSF46565">
    <property type="entry name" value="Chaperone J-domain"/>
    <property type="match status" value="1"/>
</dbReference>
<dbReference type="InterPro" id="IPR036869">
    <property type="entry name" value="J_dom_sf"/>
</dbReference>
<organism evidence="8 9">
    <name type="scientific">Hyphobacterium vulgare</name>
    <dbReference type="NCBI Taxonomy" id="1736751"/>
    <lineage>
        <taxon>Bacteria</taxon>
        <taxon>Pseudomonadati</taxon>
        <taxon>Pseudomonadota</taxon>
        <taxon>Alphaproteobacteria</taxon>
        <taxon>Maricaulales</taxon>
        <taxon>Maricaulaceae</taxon>
        <taxon>Hyphobacterium</taxon>
    </lineage>
</organism>
<protein>
    <submittedName>
        <fullName evidence="8">DnaJ domain-containing protein</fullName>
    </submittedName>
</protein>
<keyword evidence="9" id="KW-1185">Reference proteome</keyword>
<evidence type="ECO:0000259" key="7">
    <source>
        <dbReference type="PROSITE" id="PS50076"/>
    </source>
</evidence>
<feature type="transmembrane region" description="Helical" evidence="6">
    <location>
        <begin position="53"/>
        <end position="74"/>
    </location>
</feature>
<keyword evidence="3 6" id="KW-1133">Transmembrane helix</keyword>
<dbReference type="InterPro" id="IPR001623">
    <property type="entry name" value="DnaJ_domain"/>
</dbReference>
<dbReference type="Gene3D" id="1.10.287.110">
    <property type="entry name" value="DnaJ domain"/>
    <property type="match status" value="1"/>
</dbReference>
<evidence type="ECO:0000256" key="6">
    <source>
        <dbReference type="SAM" id="Phobius"/>
    </source>
</evidence>
<evidence type="ECO:0000256" key="3">
    <source>
        <dbReference type="ARBA" id="ARBA00022989"/>
    </source>
</evidence>
<dbReference type="Pfam" id="PF00226">
    <property type="entry name" value="DnaJ"/>
    <property type="match status" value="1"/>
</dbReference>
<evidence type="ECO:0000313" key="9">
    <source>
        <dbReference type="Proteomes" id="UP001595379"/>
    </source>
</evidence>
<feature type="domain" description="J" evidence="7">
    <location>
        <begin position="100"/>
        <end position="151"/>
    </location>
</feature>